<dbReference type="Proteomes" id="UP000241462">
    <property type="component" value="Unassembled WGS sequence"/>
</dbReference>
<gene>
    <name evidence="2" type="ORF">BD289DRAFT_122506</name>
</gene>
<keyword evidence="3" id="KW-1185">Reference proteome</keyword>
<proteinExistence type="predicted"/>
<sequence>MPGTWVPGHLSTYPTDQYESFALTLYWQPARDVLVPSALFLITALLSFCFPTPSFWSSCFSLSTCSSSSQISRPVILLPSREPTSHPFKASPSLSTVSILRHPRTGVHRSSRKREEERKRKSGRTSTFRVTSLHLLQPAAVATPESAHACQPGPVRASSALRAALQLLAILPEHATTRDHLLLPARPCQLASAAAGPWVGQASAKSISFDIYTVYKSYRISESLIILLLLDSALAFTSPAFPLPTTLLDHFSTPLLEAVRGPVWPLPTRLFSTAALLTQK</sequence>
<accession>A0A2T2ZWH0</accession>
<evidence type="ECO:0000313" key="2">
    <source>
        <dbReference type="EMBL" id="PSR78453.1"/>
    </source>
</evidence>
<dbReference type="AlphaFoldDB" id="A0A2T2ZWH0"/>
<dbReference type="EMBL" id="KZ678606">
    <property type="protein sequence ID" value="PSR78453.1"/>
    <property type="molecule type" value="Genomic_DNA"/>
</dbReference>
<name>A0A2T2ZWH0_9PEZI</name>
<organism evidence="2 3">
    <name type="scientific">Coniella lustricola</name>
    <dbReference type="NCBI Taxonomy" id="2025994"/>
    <lineage>
        <taxon>Eukaryota</taxon>
        <taxon>Fungi</taxon>
        <taxon>Dikarya</taxon>
        <taxon>Ascomycota</taxon>
        <taxon>Pezizomycotina</taxon>
        <taxon>Sordariomycetes</taxon>
        <taxon>Sordariomycetidae</taxon>
        <taxon>Diaporthales</taxon>
        <taxon>Schizoparmaceae</taxon>
        <taxon>Coniella</taxon>
    </lineage>
</organism>
<evidence type="ECO:0000313" key="3">
    <source>
        <dbReference type="Proteomes" id="UP000241462"/>
    </source>
</evidence>
<evidence type="ECO:0000256" key="1">
    <source>
        <dbReference type="SAM" id="MobiDB-lite"/>
    </source>
</evidence>
<protein>
    <submittedName>
        <fullName evidence="2">Uncharacterized protein</fullName>
    </submittedName>
</protein>
<dbReference type="InParanoid" id="A0A2T2ZWH0"/>
<feature type="region of interest" description="Disordered" evidence="1">
    <location>
        <begin position="104"/>
        <end position="125"/>
    </location>
</feature>
<reference evidence="2 3" key="1">
    <citation type="journal article" date="2018" name="Mycol. Prog.">
        <title>Coniella lustricola, a new species from submerged detritus.</title>
        <authorList>
            <person name="Raudabaugh D.B."/>
            <person name="Iturriaga T."/>
            <person name="Carver A."/>
            <person name="Mondo S."/>
            <person name="Pangilinan J."/>
            <person name="Lipzen A."/>
            <person name="He G."/>
            <person name="Amirebrahimi M."/>
            <person name="Grigoriev I.V."/>
            <person name="Miller A.N."/>
        </authorList>
    </citation>
    <scope>NUCLEOTIDE SEQUENCE [LARGE SCALE GENOMIC DNA]</scope>
    <source>
        <strain evidence="2 3">B22-T-1</strain>
    </source>
</reference>